<evidence type="ECO:0000313" key="2">
    <source>
        <dbReference type="EMBL" id="OCF38060.1"/>
    </source>
</evidence>
<keyword evidence="3" id="KW-1185">Reference proteome</keyword>
<evidence type="ECO:0000313" key="3">
    <source>
        <dbReference type="Proteomes" id="UP000092666"/>
    </source>
</evidence>
<feature type="region of interest" description="Disordered" evidence="1">
    <location>
        <begin position="394"/>
        <end position="429"/>
    </location>
</feature>
<organism evidence="2 3">
    <name type="scientific">Kwoniella heveanensis BCC8398</name>
    <dbReference type="NCBI Taxonomy" id="1296120"/>
    <lineage>
        <taxon>Eukaryota</taxon>
        <taxon>Fungi</taxon>
        <taxon>Dikarya</taxon>
        <taxon>Basidiomycota</taxon>
        <taxon>Agaricomycotina</taxon>
        <taxon>Tremellomycetes</taxon>
        <taxon>Tremellales</taxon>
        <taxon>Cryptococcaceae</taxon>
        <taxon>Kwoniella</taxon>
    </lineage>
</organism>
<evidence type="ECO:0000256" key="1">
    <source>
        <dbReference type="SAM" id="MobiDB-lite"/>
    </source>
</evidence>
<name>A0A1B9H469_9TREE</name>
<reference evidence="2 3" key="1">
    <citation type="submission" date="2013-07" db="EMBL/GenBank/DDBJ databases">
        <title>The Genome Sequence of Cryptococcus heveanensis BCC8398.</title>
        <authorList>
            <consortium name="The Broad Institute Genome Sequencing Platform"/>
            <person name="Cuomo C."/>
            <person name="Litvintseva A."/>
            <person name="Chen Y."/>
            <person name="Heitman J."/>
            <person name="Sun S."/>
            <person name="Springer D."/>
            <person name="Dromer F."/>
            <person name="Young S.K."/>
            <person name="Zeng Q."/>
            <person name="Gargeya S."/>
            <person name="Fitzgerald M."/>
            <person name="Abouelleil A."/>
            <person name="Alvarado L."/>
            <person name="Berlin A.M."/>
            <person name="Chapman S.B."/>
            <person name="Dewar J."/>
            <person name="Goldberg J."/>
            <person name="Griggs A."/>
            <person name="Gujja S."/>
            <person name="Hansen M."/>
            <person name="Howarth C."/>
            <person name="Imamovic A."/>
            <person name="Larimer J."/>
            <person name="McCowan C."/>
            <person name="Murphy C."/>
            <person name="Pearson M."/>
            <person name="Priest M."/>
            <person name="Roberts A."/>
            <person name="Saif S."/>
            <person name="Shea T."/>
            <person name="Sykes S."/>
            <person name="Wortman J."/>
            <person name="Nusbaum C."/>
            <person name="Birren B."/>
        </authorList>
    </citation>
    <scope>NUCLEOTIDE SEQUENCE [LARGE SCALE GENOMIC DNA]</scope>
    <source>
        <strain evidence="2 3">BCC8398</strain>
    </source>
</reference>
<protein>
    <submittedName>
        <fullName evidence="2">Uncharacterized protein</fullName>
    </submittedName>
</protein>
<reference evidence="3" key="2">
    <citation type="submission" date="2013-12" db="EMBL/GenBank/DDBJ databases">
        <title>Evolution of pathogenesis and genome organization in the Tremellales.</title>
        <authorList>
            <person name="Cuomo C."/>
            <person name="Litvintseva A."/>
            <person name="Heitman J."/>
            <person name="Chen Y."/>
            <person name="Sun S."/>
            <person name="Springer D."/>
            <person name="Dromer F."/>
            <person name="Young S."/>
            <person name="Zeng Q."/>
            <person name="Chapman S."/>
            <person name="Gujja S."/>
            <person name="Saif S."/>
            <person name="Birren B."/>
        </authorList>
    </citation>
    <scope>NUCLEOTIDE SEQUENCE [LARGE SCALE GENOMIC DNA]</scope>
    <source>
        <strain evidence="3">BCC8398</strain>
    </source>
</reference>
<gene>
    <name evidence="2" type="ORF">I316_00284</name>
</gene>
<dbReference type="AlphaFoldDB" id="A0A1B9H469"/>
<dbReference type="Proteomes" id="UP000092666">
    <property type="component" value="Unassembled WGS sequence"/>
</dbReference>
<proteinExistence type="predicted"/>
<feature type="compositionally biased region" description="Basic and acidic residues" evidence="1">
    <location>
        <begin position="394"/>
        <end position="405"/>
    </location>
</feature>
<sequence>MATFYSLTDEFLKQLGTYLFPVQTPDKLRVPMRSVCFKLGQLLKPVKDDLMVEVDSKDHWWRLLNDAPDDVLARIVRLRLNFSLDGDDDPSTESEHYWSSFISFLHRLPNLVELYFTATPFCYHPGIAQTFPLSLPDLSGLSRKFVSFANEVRCRSCAEQLTNAFMESGHDIQHLKTASEDSVSREDSIEPWDICMYLQGCETLLIKSFGLDTYSELPLGQIAECCSDLKRLEFSGFDLAVNHGMLPRAQLECTRVANGIWDFFVNGQGIGEDLTTYADGVGQFTNLEIFDPGFVITFPNIIDPLPSLSADLISILNVKFHSNDAGFDPAGPESRQLPPKMVETIELYKARRIEAIVAATRVMKSRVPGLRQMVWWQNAVLDLTATMDQFKGSEAKAEAARDEAGKTGNAGYSGEGAKPAGRVASSSSSANMTGLLAPPKYLQFICNISSERLASGEYEVRVSAPIGVTDEMTRNGDGSWMPEVADVPEEQARTLGWIQ</sequence>
<dbReference type="EMBL" id="KI669492">
    <property type="protein sequence ID" value="OCF38060.1"/>
    <property type="molecule type" value="Genomic_DNA"/>
</dbReference>
<accession>A0A1B9H469</accession>
<dbReference type="OrthoDB" id="2563802at2759"/>